<reference evidence="1 2" key="1">
    <citation type="submission" date="2013-02" db="EMBL/GenBank/DDBJ databases">
        <title>The Genome Sequence of Acinetobacter bouvetii CIP 107468.</title>
        <authorList>
            <consortium name="The Broad Institute Genome Sequencing Platform"/>
            <consortium name="The Broad Institute Genome Sequencing Center for Infectious Disease"/>
            <person name="Cerqueira G."/>
            <person name="Feldgarden M."/>
            <person name="Courvalin P."/>
            <person name="Perichon B."/>
            <person name="Grillot-Courvalin C."/>
            <person name="Clermont D."/>
            <person name="Rocha E."/>
            <person name="Yoon E.-J."/>
            <person name="Nemec A."/>
            <person name="Walker B."/>
            <person name="Young S.K."/>
            <person name="Zeng Q."/>
            <person name="Gargeya S."/>
            <person name="Fitzgerald M."/>
            <person name="Haas B."/>
            <person name="Abouelleil A."/>
            <person name="Alvarado L."/>
            <person name="Arachchi H.M."/>
            <person name="Berlin A.M."/>
            <person name="Chapman S.B."/>
            <person name="Dewar J."/>
            <person name="Goldberg J."/>
            <person name="Griggs A."/>
            <person name="Gujja S."/>
            <person name="Hansen M."/>
            <person name="Howarth C."/>
            <person name="Imamovic A."/>
            <person name="Larimer J."/>
            <person name="McCowan C."/>
            <person name="Murphy C."/>
            <person name="Neiman D."/>
            <person name="Pearson M."/>
            <person name="Priest M."/>
            <person name="Roberts A."/>
            <person name="Saif S."/>
            <person name="Shea T."/>
            <person name="Sisk P."/>
            <person name="Sykes S."/>
            <person name="Wortman J."/>
            <person name="Nusbaum C."/>
            <person name="Birren B."/>
        </authorList>
    </citation>
    <scope>NUCLEOTIDE SEQUENCE [LARGE SCALE GENOMIC DNA]</scope>
    <source>
        <strain evidence="1 2">CIP 107468</strain>
    </source>
</reference>
<keyword evidence="2" id="KW-1185">Reference proteome</keyword>
<evidence type="ECO:0000313" key="1">
    <source>
        <dbReference type="EMBL" id="ENV83623.1"/>
    </source>
</evidence>
<organism evidence="1 2">
    <name type="scientific">Acinetobacter bouvetii DSM 14964 = CIP 107468</name>
    <dbReference type="NCBI Taxonomy" id="1120925"/>
    <lineage>
        <taxon>Bacteria</taxon>
        <taxon>Pseudomonadati</taxon>
        <taxon>Pseudomonadota</taxon>
        <taxon>Gammaproteobacteria</taxon>
        <taxon>Moraxellales</taxon>
        <taxon>Moraxellaceae</taxon>
        <taxon>Acinetobacter</taxon>
    </lineage>
</organism>
<gene>
    <name evidence="1" type="ORF">F941_00930</name>
</gene>
<dbReference type="AlphaFoldDB" id="N9DT38"/>
<comment type="caution">
    <text evidence="1">The sequence shown here is derived from an EMBL/GenBank/DDBJ whole genome shotgun (WGS) entry which is preliminary data.</text>
</comment>
<dbReference type="Proteomes" id="UP000018460">
    <property type="component" value="Unassembled WGS sequence"/>
</dbReference>
<accession>N9DT38</accession>
<dbReference type="PATRIC" id="fig|1120925.3.peg.1000"/>
<protein>
    <submittedName>
        <fullName evidence="1">Uncharacterized protein</fullName>
    </submittedName>
</protein>
<proteinExistence type="predicted"/>
<evidence type="ECO:0000313" key="2">
    <source>
        <dbReference type="Proteomes" id="UP000018460"/>
    </source>
</evidence>
<dbReference type="EMBL" id="APQD01000007">
    <property type="protein sequence ID" value="ENV83623.1"/>
    <property type="molecule type" value="Genomic_DNA"/>
</dbReference>
<name>N9DT38_9GAMM</name>
<sequence length="45" mass="5513">MLILRKLKNEEIRNHFFNNLIPHYFVGHTMDVSWFSGKKLKPYSY</sequence>